<comment type="caution">
    <text evidence="1">The sequence shown here is derived from an EMBL/GenBank/DDBJ whole genome shotgun (WGS) entry which is preliminary data.</text>
</comment>
<gene>
    <name evidence="1" type="ORF">C7389_105149</name>
</gene>
<dbReference type="RefSeq" id="WP_246034678.1">
    <property type="nucleotide sequence ID" value="NZ_SNVV01000005.1"/>
</dbReference>
<evidence type="ECO:0000313" key="2">
    <source>
        <dbReference type="Proteomes" id="UP000295129"/>
    </source>
</evidence>
<sequence length="103" mass="11271">MKRDGEGRILAISRQAEAGFDESLPADSPEIAGFIGGNGREALASTDLRLVRVLEDVIDLLIARDLIRFTDLPQEAQDKLLQRRTLRAKLGGLDLLDSDDGLI</sequence>
<reference evidence="1 2" key="1">
    <citation type="submission" date="2019-03" db="EMBL/GenBank/DDBJ databases">
        <title>Genomic Encyclopedia of Type Strains, Phase IV (KMG-IV): sequencing the most valuable type-strain genomes for metagenomic binning, comparative biology and taxonomic classification.</title>
        <authorList>
            <person name="Goeker M."/>
        </authorList>
    </citation>
    <scope>NUCLEOTIDE SEQUENCE [LARGE SCALE GENOMIC DNA]</scope>
    <source>
        <strain evidence="1 2">DSM 12121</strain>
    </source>
</reference>
<dbReference type="Proteomes" id="UP000295129">
    <property type="component" value="Unassembled WGS sequence"/>
</dbReference>
<dbReference type="EMBL" id="SNVV01000005">
    <property type="protein sequence ID" value="TDN53474.1"/>
    <property type="molecule type" value="Genomic_DNA"/>
</dbReference>
<evidence type="ECO:0008006" key="3">
    <source>
        <dbReference type="Google" id="ProtNLM"/>
    </source>
</evidence>
<evidence type="ECO:0000313" key="1">
    <source>
        <dbReference type="EMBL" id="TDN53474.1"/>
    </source>
</evidence>
<accession>A0A4R6E7I3</accession>
<keyword evidence="2" id="KW-1185">Reference proteome</keyword>
<dbReference type="AlphaFoldDB" id="A0A4R6E7I3"/>
<name>A0A4R6E7I3_9RHOO</name>
<proteinExistence type="predicted"/>
<organism evidence="1 2">
    <name type="scientific">Azoarcus indigens</name>
    <dbReference type="NCBI Taxonomy" id="29545"/>
    <lineage>
        <taxon>Bacteria</taxon>
        <taxon>Pseudomonadati</taxon>
        <taxon>Pseudomonadota</taxon>
        <taxon>Betaproteobacteria</taxon>
        <taxon>Rhodocyclales</taxon>
        <taxon>Zoogloeaceae</taxon>
        <taxon>Azoarcus</taxon>
    </lineage>
</organism>
<protein>
    <recommendedName>
        <fullName evidence="3">Tryptophan synthase subunit beta like protein</fullName>
    </recommendedName>
</protein>